<comment type="subcellular location">
    <subcellularLocation>
        <location evidence="1">Cell membrane</location>
        <topology evidence="1">Multi-pass membrane protein</topology>
    </subcellularLocation>
</comment>
<dbReference type="InterPro" id="IPR051449">
    <property type="entry name" value="ABC-2_transporter_component"/>
</dbReference>
<name>A0ABW5PX64_9BACI</name>
<gene>
    <name evidence="8" type="ORF">ACFSUN_03925</name>
</gene>
<dbReference type="InterPro" id="IPR013525">
    <property type="entry name" value="ABC2_TM"/>
</dbReference>
<evidence type="ECO:0000259" key="7">
    <source>
        <dbReference type="Pfam" id="PF12698"/>
    </source>
</evidence>
<evidence type="ECO:0000256" key="5">
    <source>
        <dbReference type="ARBA" id="ARBA00023136"/>
    </source>
</evidence>
<evidence type="ECO:0000313" key="8">
    <source>
        <dbReference type="EMBL" id="MFD2627943.1"/>
    </source>
</evidence>
<protein>
    <submittedName>
        <fullName evidence="8">ABC transporter permease</fullName>
    </submittedName>
</protein>
<evidence type="ECO:0000256" key="6">
    <source>
        <dbReference type="SAM" id="Phobius"/>
    </source>
</evidence>
<reference evidence="9" key="1">
    <citation type="journal article" date="2019" name="Int. J. Syst. Evol. Microbiol.">
        <title>The Global Catalogue of Microorganisms (GCM) 10K type strain sequencing project: providing services to taxonomists for standard genome sequencing and annotation.</title>
        <authorList>
            <consortium name="The Broad Institute Genomics Platform"/>
            <consortium name="The Broad Institute Genome Sequencing Center for Infectious Disease"/>
            <person name="Wu L."/>
            <person name="Ma J."/>
        </authorList>
    </citation>
    <scope>NUCLEOTIDE SEQUENCE [LARGE SCALE GENOMIC DNA]</scope>
    <source>
        <strain evidence="9">TISTR 1858</strain>
    </source>
</reference>
<evidence type="ECO:0000256" key="4">
    <source>
        <dbReference type="ARBA" id="ARBA00022989"/>
    </source>
</evidence>
<feature type="transmembrane region" description="Helical" evidence="6">
    <location>
        <begin position="295"/>
        <end position="317"/>
    </location>
</feature>
<dbReference type="Pfam" id="PF12698">
    <property type="entry name" value="ABC2_membrane_3"/>
    <property type="match status" value="1"/>
</dbReference>
<feature type="domain" description="ABC-2 type transporter transmembrane" evidence="7">
    <location>
        <begin position="25"/>
        <end position="399"/>
    </location>
</feature>
<evidence type="ECO:0000313" key="9">
    <source>
        <dbReference type="Proteomes" id="UP001597451"/>
    </source>
</evidence>
<feature type="transmembrane region" description="Helical" evidence="6">
    <location>
        <begin position="21"/>
        <end position="48"/>
    </location>
</feature>
<comment type="caution">
    <text evidence="8">The sequence shown here is derived from an EMBL/GenBank/DDBJ whole genome shotgun (WGS) entry which is preliminary data.</text>
</comment>
<keyword evidence="3 6" id="KW-0812">Transmembrane</keyword>
<dbReference type="PANTHER" id="PTHR30294">
    <property type="entry name" value="MEMBRANE COMPONENT OF ABC TRANSPORTER YHHJ-RELATED"/>
    <property type="match status" value="1"/>
</dbReference>
<evidence type="ECO:0000256" key="2">
    <source>
        <dbReference type="ARBA" id="ARBA00022475"/>
    </source>
</evidence>
<feature type="transmembrane region" description="Helical" evidence="6">
    <location>
        <begin position="383"/>
        <end position="400"/>
    </location>
</feature>
<dbReference type="RefSeq" id="WP_379560617.1">
    <property type="nucleotide sequence ID" value="NZ_JBHUMX010000007.1"/>
</dbReference>
<feature type="transmembrane region" description="Helical" evidence="6">
    <location>
        <begin position="213"/>
        <end position="234"/>
    </location>
</feature>
<dbReference type="EMBL" id="JBHUMX010000007">
    <property type="protein sequence ID" value="MFD2627943.1"/>
    <property type="molecule type" value="Genomic_DNA"/>
</dbReference>
<keyword evidence="5 6" id="KW-0472">Membrane</keyword>
<keyword evidence="2" id="KW-1003">Cell membrane</keyword>
<keyword evidence="4 6" id="KW-1133">Transmembrane helix</keyword>
<evidence type="ECO:0000256" key="1">
    <source>
        <dbReference type="ARBA" id="ARBA00004651"/>
    </source>
</evidence>
<organism evidence="8 9">
    <name type="scientific">Oceanobacillus kapialis</name>
    <dbReference type="NCBI Taxonomy" id="481353"/>
    <lineage>
        <taxon>Bacteria</taxon>
        <taxon>Bacillati</taxon>
        <taxon>Bacillota</taxon>
        <taxon>Bacilli</taxon>
        <taxon>Bacillales</taxon>
        <taxon>Bacillaceae</taxon>
        <taxon>Oceanobacillus</taxon>
    </lineage>
</organism>
<accession>A0ABW5PX64</accession>
<dbReference type="Gene3D" id="3.40.1710.10">
    <property type="entry name" value="abc type-2 transporter like domain"/>
    <property type="match status" value="1"/>
</dbReference>
<evidence type="ECO:0000256" key="3">
    <source>
        <dbReference type="ARBA" id="ARBA00022692"/>
    </source>
</evidence>
<feature type="transmembrane region" description="Helical" evidence="6">
    <location>
        <begin position="324"/>
        <end position="347"/>
    </location>
</feature>
<feature type="transmembrane region" description="Helical" evidence="6">
    <location>
        <begin position="261"/>
        <end position="283"/>
    </location>
</feature>
<dbReference type="Proteomes" id="UP001597451">
    <property type="component" value="Unassembled WGS sequence"/>
</dbReference>
<dbReference type="PANTHER" id="PTHR30294:SF29">
    <property type="entry name" value="MULTIDRUG ABC TRANSPORTER PERMEASE YBHS-RELATED"/>
    <property type="match status" value="1"/>
</dbReference>
<sequence>MHFMRNIQLFVKNNLLQFKRKWLSLPLLLLFPLLLTGLVLFVVLQFFMNEDQAPVQVGIVDLDQSEETQLVSQLIEETPLSSFLELEGMAEEEAKEKIENDDLSAYLRIEQGFTEDLYQGRSVEFPIIGNPSQPAQSQLIRELIESVTRHIRSAQANILTINYYAKQLEIDSEVRSDLLFEQFKEFFFYTIGKDKIVNENQIDNAATSNPLNYYGLSFWFVFVTLWLFVFYNFLSKENTARLKQRMKLYGVTVLQQTIAKIAVSLITTMLLAGLALFLFHSLMDWGLTIKNFGSVMLLSLLYGIHFLVVLGIVDIFVISQKLRLFIQSLISGLFLLVSGALIPTIYFPMGVQNILSYMAPVEALHWMQEIILHNRSYVDSTPLLLLTLAAIFLFVSIAIAKERLEE</sequence>
<proteinExistence type="predicted"/>
<keyword evidence="9" id="KW-1185">Reference proteome</keyword>